<keyword evidence="3" id="KW-1133">Transmembrane helix</keyword>
<evidence type="ECO:0000256" key="3">
    <source>
        <dbReference type="SAM" id="Phobius"/>
    </source>
</evidence>
<evidence type="ECO:0000256" key="2">
    <source>
        <dbReference type="SAM" id="MobiDB-lite"/>
    </source>
</evidence>
<keyword evidence="3" id="KW-0472">Membrane</keyword>
<feature type="region of interest" description="Disordered" evidence="2">
    <location>
        <begin position="1"/>
        <end position="20"/>
    </location>
</feature>
<accession>A0AAE0B4P8</accession>
<keyword evidence="5" id="KW-1185">Reference proteome</keyword>
<feature type="transmembrane region" description="Helical" evidence="3">
    <location>
        <begin position="61"/>
        <end position="79"/>
    </location>
</feature>
<proteinExistence type="predicted"/>
<organism evidence="4 5">
    <name type="scientific">Dipteronia sinensis</name>
    <dbReference type="NCBI Taxonomy" id="43782"/>
    <lineage>
        <taxon>Eukaryota</taxon>
        <taxon>Viridiplantae</taxon>
        <taxon>Streptophyta</taxon>
        <taxon>Embryophyta</taxon>
        <taxon>Tracheophyta</taxon>
        <taxon>Spermatophyta</taxon>
        <taxon>Magnoliopsida</taxon>
        <taxon>eudicotyledons</taxon>
        <taxon>Gunneridae</taxon>
        <taxon>Pentapetalae</taxon>
        <taxon>rosids</taxon>
        <taxon>malvids</taxon>
        <taxon>Sapindales</taxon>
        <taxon>Sapindaceae</taxon>
        <taxon>Hippocastanoideae</taxon>
        <taxon>Acereae</taxon>
        <taxon>Dipteronia</taxon>
    </lineage>
</organism>
<feature type="coiled-coil region" evidence="1">
    <location>
        <begin position="86"/>
        <end position="116"/>
    </location>
</feature>
<evidence type="ECO:0000313" key="5">
    <source>
        <dbReference type="Proteomes" id="UP001281410"/>
    </source>
</evidence>
<sequence>MRQIVFTDSDSDEGQASPNKEGVMSVKATGLPFRMLVMWIESALFTIMVYTYVVFNLLPILFTSSLYNHNLFLFLFMAVEEMTKAMMALKKQAVEISQLKKELERKKKAISSASASESKLKTFFKEKLRQRDATEVVLRKVIAIAETKINNATTSLTELAVKNTHLEANLAKAIQRCAELEQKLSLAEQAAASQEVEARATKEVLAASQQSMTEAQQGSEEAKLCYERLTGDLRQQKVSMEVLSQEARLALEVQSIDHYNRSPAFEAVMLMELERGLAVARMFFGGKERSSKEARYKWDRTIEKHKAESLNAIKNQRMR</sequence>
<name>A0AAE0B4P8_9ROSI</name>
<dbReference type="EMBL" id="JANJYJ010000001">
    <property type="protein sequence ID" value="KAK3229235.1"/>
    <property type="molecule type" value="Genomic_DNA"/>
</dbReference>
<gene>
    <name evidence="4" type="ORF">Dsin_001116</name>
</gene>
<keyword evidence="3" id="KW-0812">Transmembrane</keyword>
<evidence type="ECO:0000313" key="4">
    <source>
        <dbReference type="EMBL" id="KAK3229235.1"/>
    </source>
</evidence>
<comment type="caution">
    <text evidence="4">The sequence shown here is derived from an EMBL/GenBank/DDBJ whole genome shotgun (WGS) entry which is preliminary data.</text>
</comment>
<dbReference type="Proteomes" id="UP001281410">
    <property type="component" value="Unassembled WGS sequence"/>
</dbReference>
<evidence type="ECO:0000256" key="1">
    <source>
        <dbReference type="SAM" id="Coils"/>
    </source>
</evidence>
<feature type="coiled-coil region" evidence="1">
    <location>
        <begin position="156"/>
        <end position="197"/>
    </location>
</feature>
<dbReference type="AlphaFoldDB" id="A0AAE0B4P8"/>
<protein>
    <submittedName>
        <fullName evidence="4">Uncharacterized protein</fullName>
    </submittedName>
</protein>
<reference evidence="4" key="1">
    <citation type="journal article" date="2023" name="Plant J.">
        <title>Genome sequences and population genomics provide insights into the demographic history, inbreeding, and mutation load of two 'living fossil' tree species of Dipteronia.</title>
        <authorList>
            <person name="Feng Y."/>
            <person name="Comes H.P."/>
            <person name="Chen J."/>
            <person name="Zhu S."/>
            <person name="Lu R."/>
            <person name="Zhang X."/>
            <person name="Li P."/>
            <person name="Qiu J."/>
            <person name="Olsen K.M."/>
            <person name="Qiu Y."/>
        </authorList>
    </citation>
    <scope>NUCLEOTIDE SEQUENCE</scope>
    <source>
        <strain evidence="4">NBL</strain>
    </source>
</reference>
<keyword evidence="1" id="KW-0175">Coiled coil</keyword>
<feature type="transmembrane region" description="Helical" evidence="3">
    <location>
        <begin position="36"/>
        <end position="55"/>
    </location>
</feature>